<organism evidence="1 2">
    <name type="scientific">Artomyces pyxidatus</name>
    <dbReference type="NCBI Taxonomy" id="48021"/>
    <lineage>
        <taxon>Eukaryota</taxon>
        <taxon>Fungi</taxon>
        <taxon>Dikarya</taxon>
        <taxon>Basidiomycota</taxon>
        <taxon>Agaricomycotina</taxon>
        <taxon>Agaricomycetes</taxon>
        <taxon>Russulales</taxon>
        <taxon>Auriscalpiaceae</taxon>
        <taxon>Artomyces</taxon>
    </lineage>
</organism>
<reference evidence="1" key="2">
    <citation type="journal article" date="2022" name="New Phytol.">
        <title>Evolutionary transition to the ectomycorrhizal habit in the genomes of a hyperdiverse lineage of mushroom-forming fungi.</title>
        <authorList>
            <person name="Looney B."/>
            <person name="Miyauchi S."/>
            <person name="Morin E."/>
            <person name="Drula E."/>
            <person name="Courty P.E."/>
            <person name="Kohler A."/>
            <person name="Kuo A."/>
            <person name="LaButti K."/>
            <person name="Pangilinan J."/>
            <person name="Lipzen A."/>
            <person name="Riley R."/>
            <person name="Andreopoulos W."/>
            <person name="He G."/>
            <person name="Johnson J."/>
            <person name="Nolan M."/>
            <person name="Tritt A."/>
            <person name="Barry K.W."/>
            <person name="Grigoriev I.V."/>
            <person name="Nagy L.G."/>
            <person name="Hibbett D."/>
            <person name="Henrissat B."/>
            <person name="Matheny P.B."/>
            <person name="Labbe J."/>
            <person name="Martin F.M."/>
        </authorList>
    </citation>
    <scope>NUCLEOTIDE SEQUENCE</scope>
    <source>
        <strain evidence="1">HHB10654</strain>
    </source>
</reference>
<comment type="caution">
    <text evidence="1">The sequence shown here is derived from an EMBL/GenBank/DDBJ whole genome shotgun (WGS) entry which is preliminary data.</text>
</comment>
<sequence length="205" mass="23153">MALNAVKRFRMRELTSIPVPALGSTSAKPLPKATSPLAVAPATKLVRVNPFVPHKNPETGRWAPPRYSLRRQADLVKQARASGTLHLLPPGPKFIPPAAAKPKSKRKAESEEEVKVWEAPVEWEGAVKVRSVAGADVGNRLYAGKKRMFKGHKWERTREKRVRRTKVMLRDMRKRIVRYKTHHAKRRPKPLRPAPAAKKAPKLPF</sequence>
<evidence type="ECO:0000313" key="1">
    <source>
        <dbReference type="EMBL" id="KAI0064383.1"/>
    </source>
</evidence>
<keyword evidence="2" id="KW-1185">Reference proteome</keyword>
<evidence type="ECO:0000313" key="2">
    <source>
        <dbReference type="Proteomes" id="UP000814140"/>
    </source>
</evidence>
<accession>A0ACB8T774</accession>
<dbReference type="Proteomes" id="UP000814140">
    <property type="component" value="Unassembled WGS sequence"/>
</dbReference>
<protein>
    <submittedName>
        <fullName evidence="1">Uncharacterized protein</fullName>
    </submittedName>
</protein>
<proteinExistence type="predicted"/>
<name>A0ACB8T774_9AGAM</name>
<reference evidence="1" key="1">
    <citation type="submission" date="2021-03" db="EMBL/GenBank/DDBJ databases">
        <authorList>
            <consortium name="DOE Joint Genome Institute"/>
            <person name="Ahrendt S."/>
            <person name="Looney B.P."/>
            <person name="Miyauchi S."/>
            <person name="Morin E."/>
            <person name="Drula E."/>
            <person name="Courty P.E."/>
            <person name="Chicoki N."/>
            <person name="Fauchery L."/>
            <person name="Kohler A."/>
            <person name="Kuo A."/>
            <person name="Labutti K."/>
            <person name="Pangilinan J."/>
            <person name="Lipzen A."/>
            <person name="Riley R."/>
            <person name="Andreopoulos W."/>
            <person name="He G."/>
            <person name="Johnson J."/>
            <person name="Barry K.W."/>
            <person name="Grigoriev I.V."/>
            <person name="Nagy L."/>
            <person name="Hibbett D."/>
            <person name="Henrissat B."/>
            <person name="Matheny P.B."/>
            <person name="Labbe J."/>
            <person name="Martin F."/>
        </authorList>
    </citation>
    <scope>NUCLEOTIDE SEQUENCE</scope>
    <source>
        <strain evidence="1">HHB10654</strain>
    </source>
</reference>
<dbReference type="EMBL" id="MU277199">
    <property type="protein sequence ID" value="KAI0064383.1"/>
    <property type="molecule type" value="Genomic_DNA"/>
</dbReference>
<gene>
    <name evidence="1" type="ORF">BV25DRAFT_1869425</name>
</gene>